<organism evidence="2 3">
    <name type="scientific">Halogeometricum pallidum JCM 14848</name>
    <dbReference type="NCBI Taxonomy" id="1227487"/>
    <lineage>
        <taxon>Archaea</taxon>
        <taxon>Methanobacteriati</taxon>
        <taxon>Methanobacteriota</taxon>
        <taxon>Stenosarchaea group</taxon>
        <taxon>Halobacteria</taxon>
        <taxon>Halobacteriales</taxon>
        <taxon>Haloferacaceae</taxon>
        <taxon>Halogeometricum</taxon>
    </lineage>
</organism>
<evidence type="ECO:0000313" key="3">
    <source>
        <dbReference type="Proteomes" id="UP000011513"/>
    </source>
</evidence>
<sequence length="120" mass="13107">MTNQRRTAVAPLSGDGRNRSLAPYLRNRRRRLVVSAVDAASESLELSALARRVTAVETGVPASVVCEETAREVCLSLYNNHLPALCAQAVLKVRSRESVVVPGERFAEAVDYLRQSGRAE</sequence>
<gene>
    <name evidence="2" type="ORF">C474_16224</name>
</gene>
<dbReference type="InterPro" id="IPR055768">
    <property type="entry name" value="DUF7344"/>
</dbReference>
<name>M0D1Q2_HALPD</name>
<evidence type="ECO:0000313" key="2">
    <source>
        <dbReference type="EMBL" id="ELZ28064.1"/>
    </source>
</evidence>
<feature type="domain" description="DUF7344" evidence="1">
    <location>
        <begin position="25"/>
        <end position="100"/>
    </location>
</feature>
<reference evidence="2 3" key="1">
    <citation type="journal article" date="2014" name="PLoS Genet.">
        <title>Phylogenetically driven sequencing of extremely halophilic archaea reveals strategies for static and dynamic osmo-response.</title>
        <authorList>
            <person name="Becker E.A."/>
            <person name="Seitzer P.M."/>
            <person name="Tritt A."/>
            <person name="Larsen D."/>
            <person name="Krusor M."/>
            <person name="Yao A.I."/>
            <person name="Wu D."/>
            <person name="Madern D."/>
            <person name="Eisen J.A."/>
            <person name="Darling A.E."/>
            <person name="Facciotti M.T."/>
        </authorList>
    </citation>
    <scope>NUCLEOTIDE SEQUENCE [LARGE SCALE GENOMIC DNA]</scope>
    <source>
        <strain evidence="2 3">JCM 14848</strain>
    </source>
</reference>
<dbReference type="Pfam" id="PF24035">
    <property type="entry name" value="DUF7344"/>
    <property type="match status" value="1"/>
</dbReference>
<comment type="caution">
    <text evidence="2">The sequence shown here is derived from an EMBL/GenBank/DDBJ whole genome shotgun (WGS) entry which is preliminary data.</text>
</comment>
<proteinExistence type="predicted"/>
<accession>M0D1Q2</accession>
<dbReference type="EMBL" id="AOIV01000038">
    <property type="protein sequence ID" value="ELZ28064.1"/>
    <property type="molecule type" value="Genomic_DNA"/>
</dbReference>
<keyword evidence="3" id="KW-1185">Reference proteome</keyword>
<dbReference type="RefSeq" id="WP_008388612.1">
    <property type="nucleotide sequence ID" value="NZ_AOIV01000038.1"/>
</dbReference>
<protein>
    <recommendedName>
        <fullName evidence="1">DUF7344 domain-containing protein</fullName>
    </recommendedName>
</protein>
<evidence type="ECO:0000259" key="1">
    <source>
        <dbReference type="Pfam" id="PF24035"/>
    </source>
</evidence>
<dbReference type="Proteomes" id="UP000011513">
    <property type="component" value="Unassembled WGS sequence"/>
</dbReference>
<dbReference type="AlphaFoldDB" id="M0D1Q2"/>
<dbReference type="InParanoid" id="M0D1Q2"/>